<feature type="region of interest" description="Disordered" evidence="1">
    <location>
        <begin position="287"/>
        <end position="359"/>
    </location>
</feature>
<comment type="caution">
    <text evidence="2">The sequence shown here is derived from an EMBL/GenBank/DDBJ whole genome shotgun (WGS) entry which is preliminary data.</text>
</comment>
<evidence type="ECO:0000313" key="3">
    <source>
        <dbReference type="Proteomes" id="UP000324585"/>
    </source>
</evidence>
<feature type="compositionally biased region" description="Polar residues" evidence="1">
    <location>
        <begin position="194"/>
        <end position="203"/>
    </location>
</feature>
<proteinExistence type="predicted"/>
<feature type="region of interest" description="Disordered" evidence="1">
    <location>
        <begin position="393"/>
        <end position="423"/>
    </location>
</feature>
<feature type="compositionally biased region" description="Basic residues" evidence="1">
    <location>
        <begin position="206"/>
        <end position="218"/>
    </location>
</feature>
<accession>A0A5J4YNA7</accession>
<dbReference type="AlphaFoldDB" id="A0A5J4YNA7"/>
<sequence length="423" mass="47475">MEVLSQARKRRPAGEEEEDNDAERALRHELLEASGAQVEARKKYKRVAEVDVRVDGREHARSVFADVSRIEDAGRDRLDDECLSVAGQCAVPAAGVRNAPDAAGLRVELSKEALHAEAFAGSGVDVQVQSGHRVWRPNQIETNEQAPSAVLLDTARTQEALVSDAVVPREEATNEKFSNAQTHSADACRQRQNEVQFDANSASRPARTRKKSDTKHRLQANQHEEILTNAALKALRAGSQPVAVSIQESWSESNEASESRTQPKTAAALRKRKSRAKLMEMRGIEAMRRQEAEQRRSLRARQGAEGRARAAADKRNRRAQQMAERGAEVVRRDEASRRRAYRARQDAEARAAETVRKRESRAKKVSAFGLDAVRREEALKRQARRLRQVEVHGLEAFRRAQAEQKKAQRARKKEEQTPERPPP</sequence>
<evidence type="ECO:0000256" key="1">
    <source>
        <dbReference type="SAM" id="MobiDB-lite"/>
    </source>
</evidence>
<keyword evidence="3" id="KW-1185">Reference proteome</keyword>
<feature type="compositionally biased region" description="Basic and acidic residues" evidence="1">
    <location>
        <begin position="287"/>
        <end position="314"/>
    </location>
</feature>
<gene>
    <name evidence="2" type="ORF">FVE85_3601</name>
</gene>
<reference evidence="3" key="1">
    <citation type="journal article" date="2019" name="Nat. Commun.">
        <title>Expansion of phycobilisome linker gene families in mesophilic red algae.</title>
        <authorList>
            <person name="Lee J."/>
            <person name="Kim D."/>
            <person name="Bhattacharya D."/>
            <person name="Yoon H.S."/>
        </authorList>
    </citation>
    <scope>NUCLEOTIDE SEQUENCE [LARGE SCALE GENOMIC DNA]</scope>
    <source>
        <strain evidence="3">CCMP 1328</strain>
    </source>
</reference>
<organism evidence="2 3">
    <name type="scientific">Porphyridium purpureum</name>
    <name type="common">Red alga</name>
    <name type="synonym">Porphyridium cruentum</name>
    <dbReference type="NCBI Taxonomy" id="35688"/>
    <lineage>
        <taxon>Eukaryota</taxon>
        <taxon>Rhodophyta</taxon>
        <taxon>Bangiophyceae</taxon>
        <taxon>Porphyridiales</taxon>
        <taxon>Porphyridiaceae</taxon>
        <taxon>Porphyridium</taxon>
    </lineage>
</organism>
<feature type="region of interest" description="Disordered" evidence="1">
    <location>
        <begin position="250"/>
        <end position="275"/>
    </location>
</feature>
<feature type="compositionally biased region" description="Basic and acidic residues" evidence="1">
    <location>
        <begin position="325"/>
        <end position="357"/>
    </location>
</feature>
<dbReference type="EMBL" id="VRMN01000010">
    <property type="protein sequence ID" value="KAA8492163.1"/>
    <property type="molecule type" value="Genomic_DNA"/>
</dbReference>
<protein>
    <submittedName>
        <fullName evidence="2">Uncharacterized protein</fullName>
    </submittedName>
</protein>
<name>A0A5J4YNA7_PORPP</name>
<dbReference type="Proteomes" id="UP000324585">
    <property type="component" value="Unassembled WGS sequence"/>
</dbReference>
<evidence type="ECO:0000313" key="2">
    <source>
        <dbReference type="EMBL" id="KAA8492163.1"/>
    </source>
</evidence>
<feature type="region of interest" description="Disordered" evidence="1">
    <location>
        <begin position="194"/>
        <end position="218"/>
    </location>
</feature>
<feature type="region of interest" description="Disordered" evidence="1">
    <location>
        <begin position="1"/>
        <end position="22"/>
    </location>
</feature>